<protein>
    <submittedName>
        <fullName evidence="2">Class I SAM-dependent methyltransferase</fullName>
    </submittedName>
</protein>
<dbReference type="CDD" id="cd02440">
    <property type="entry name" value="AdoMet_MTases"/>
    <property type="match status" value="1"/>
</dbReference>
<name>A0A9X2ZBL4_9FLAO</name>
<dbReference type="EMBL" id="JAOZEW010000005">
    <property type="protein sequence ID" value="MCV9927470.1"/>
    <property type="molecule type" value="Genomic_DNA"/>
</dbReference>
<accession>A0A9X2ZBL4</accession>
<evidence type="ECO:0000313" key="2">
    <source>
        <dbReference type="EMBL" id="MCV9927470.1"/>
    </source>
</evidence>
<dbReference type="SUPFAM" id="SSF53335">
    <property type="entry name" value="S-adenosyl-L-methionine-dependent methyltransferases"/>
    <property type="match status" value="1"/>
</dbReference>
<dbReference type="InterPro" id="IPR029063">
    <property type="entry name" value="SAM-dependent_MTases_sf"/>
</dbReference>
<proteinExistence type="predicted"/>
<keyword evidence="2" id="KW-0808">Transferase</keyword>
<organism evidence="2 3">
    <name type="scientific">Flavobacterium shii</name>
    <dbReference type="NCBI Taxonomy" id="2987687"/>
    <lineage>
        <taxon>Bacteria</taxon>
        <taxon>Pseudomonadati</taxon>
        <taxon>Bacteroidota</taxon>
        <taxon>Flavobacteriia</taxon>
        <taxon>Flavobacteriales</taxon>
        <taxon>Flavobacteriaceae</taxon>
        <taxon>Flavobacterium</taxon>
    </lineage>
</organism>
<keyword evidence="2" id="KW-0489">Methyltransferase</keyword>
<dbReference type="Gene3D" id="3.40.50.150">
    <property type="entry name" value="Vaccinia Virus protein VP39"/>
    <property type="match status" value="1"/>
</dbReference>
<comment type="caution">
    <text evidence="2">The sequence shown here is derived from an EMBL/GenBank/DDBJ whole genome shotgun (WGS) entry which is preliminary data.</text>
</comment>
<keyword evidence="3" id="KW-1185">Reference proteome</keyword>
<reference evidence="2" key="1">
    <citation type="submission" date="2022-10" db="EMBL/GenBank/DDBJ databases">
        <title>Two novel species of Flavobacterium.</title>
        <authorList>
            <person name="Liu Q."/>
            <person name="Xin Y.-H."/>
        </authorList>
    </citation>
    <scope>NUCLEOTIDE SEQUENCE</scope>
    <source>
        <strain evidence="2">LS1R49</strain>
    </source>
</reference>
<dbReference type="Proteomes" id="UP001151079">
    <property type="component" value="Unassembled WGS sequence"/>
</dbReference>
<feature type="domain" description="Methyltransferase" evidence="1">
    <location>
        <begin position="51"/>
        <end position="148"/>
    </location>
</feature>
<dbReference type="AlphaFoldDB" id="A0A9X2ZBL4"/>
<evidence type="ECO:0000313" key="3">
    <source>
        <dbReference type="Proteomes" id="UP001151079"/>
    </source>
</evidence>
<dbReference type="GO" id="GO:0008168">
    <property type="term" value="F:methyltransferase activity"/>
    <property type="evidence" value="ECO:0007669"/>
    <property type="project" value="UniProtKB-KW"/>
</dbReference>
<dbReference type="InterPro" id="IPR041698">
    <property type="entry name" value="Methyltransf_25"/>
</dbReference>
<evidence type="ECO:0000259" key="1">
    <source>
        <dbReference type="Pfam" id="PF13649"/>
    </source>
</evidence>
<dbReference type="RefSeq" id="WP_264205608.1">
    <property type="nucleotide sequence ID" value="NZ_JAOZEW010000005.1"/>
</dbReference>
<sequence length="246" mass="28521">MKIENKNFWERKDIIATQEVMKSISDFEQFMFLNSFKRYNKIGKIDHIKVFGCGTGRELEGIAKFYNSTKIVASDISDNMIEKCNKNLKEWNLDSITKTIVGDAKDFNKVNNEFQLVTILNSMLTYVPLRKDRLMIFKNAHQILVQDGVLIGTVHNQIGVFMKTMYFKFRGLFSFLLGDRVGNRDTGFKGFKVSGYYYTKKGLIKDLEESGFRDIEVYSIEEFQALNGCGYDRKKGYNNLIFIVSK</sequence>
<dbReference type="Pfam" id="PF13649">
    <property type="entry name" value="Methyltransf_25"/>
    <property type="match status" value="1"/>
</dbReference>
<gene>
    <name evidence="2" type="ORF">OIU83_07390</name>
</gene>
<dbReference type="GO" id="GO:0032259">
    <property type="term" value="P:methylation"/>
    <property type="evidence" value="ECO:0007669"/>
    <property type="project" value="UniProtKB-KW"/>
</dbReference>